<name>M8C932_AEGTA</name>
<reference evidence="3" key="1">
    <citation type="submission" date="2015-06" db="UniProtKB">
        <authorList>
            <consortium name="EnsemblPlants"/>
        </authorList>
    </citation>
    <scope>IDENTIFICATION</scope>
</reference>
<dbReference type="InterPro" id="IPR032675">
    <property type="entry name" value="LRR_dom_sf"/>
</dbReference>
<accession>M8C932</accession>
<dbReference type="OMA" id="SRDFCHL"/>
<dbReference type="PANTHER" id="PTHR47186:SF54">
    <property type="entry name" value="DISEASE RESISTANCE RPP13-LIKE PROTEIN 4"/>
    <property type="match status" value="1"/>
</dbReference>
<feature type="domain" description="Disease resistance R13L4/SHOC-2-like LRR" evidence="2">
    <location>
        <begin position="334"/>
        <end position="536"/>
    </location>
</feature>
<sequence>MSTGARGKSASQGLDDEVLVPLLARLTTLKNILASAGGTSNSESRALLEKIQQEMAQLKSIVGRIDDTEKEIRYSFDPVERHINDALRDVAEVNWIHPKLRAVEAEMKAIRVKMHEAYNIASDCQQEREDGRAPSPQASASSLTVEGTKIWKSPQMRHIRLVVGWLEERLRGCLLCLVAFPGEGATGIKKRTLVHWWIGEGFVESPEEGNIRFKELVDKGFITPLPKVHCHEIHRCKLLPWLRDLLRDIAKSNFFLDVDLNMSRRAFLSSRKTMSPIKFSPKVRTIFNISQKYVQLGEGWFAGKELRTLQLGQWRESTPSDQIADPNQSHVEVSGTERFEELDKCCKLRYVSFRGISRIETLPRSIRKLRELVVLHLRACHDLEKLRQGITKLDRLEYLDLSECHLLIGMPKGIGRLTRLEVLKGFVIANFNCKDPCRLDELTKLSRLKKLSITISKMAAPAADEFKKLGELKALKSLAIVWGVQSSAVGQESPSPFTIAKMEFALPPGLEKLDLRGFPQPNFERWVRPKHVKKLYIRGGKLSTLGDDEDWEVEVLHLRFLKDLHYDLDRLGRSFRKLTSYFLLIHECPNFRT</sequence>
<dbReference type="InterPro" id="IPR055414">
    <property type="entry name" value="LRR_R13L4/SHOC2-like"/>
</dbReference>
<dbReference type="EnsemblPlants" id="EMT23572">
    <property type="protein sequence ID" value="EMT23572"/>
    <property type="gene ID" value="F775_04187"/>
</dbReference>
<keyword evidence="1" id="KW-0677">Repeat</keyword>
<dbReference type="PANTHER" id="PTHR47186">
    <property type="entry name" value="LEUCINE-RICH REPEAT-CONTAINING PROTEIN 57"/>
    <property type="match status" value="1"/>
</dbReference>
<evidence type="ECO:0000259" key="2">
    <source>
        <dbReference type="Pfam" id="PF23598"/>
    </source>
</evidence>
<dbReference type="SUPFAM" id="SSF52047">
    <property type="entry name" value="RNI-like"/>
    <property type="match status" value="1"/>
</dbReference>
<protein>
    <recommendedName>
        <fullName evidence="2">Disease resistance R13L4/SHOC-2-like LRR domain-containing protein</fullName>
    </recommendedName>
</protein>
<evidence type="ECO:0000313" key="3">
    <source>
        <dbReference type="EnsemblPlants" id="EMT23572"/>
    </source>
</evidence>
<dbReference type="AlphaFoldDB" id="M8C932"/>
<dbReference type="Gene3D" id="3.80.10.10">
    <property type="entry name" value="Ribonuclease Inhibitor"/>
    <property type="match status" value="1"/>
</dbReference>
<organism evidence="3">
    <name type="scientific">Aegilops tauschii</name>
    <name type="common">Tausch's goatgrass</name>
    <name type="synonym">Aegilops squarrosa</name>
    <dbReference type="NCBI Taxonomy" id="37682"/>
    <lineage>
        <taxon>Eukaryota</taxon>
        <taxon>Viridiplantae</taxon>
        <taxon>Streptophyta</taxon>
        <taxon>Embryophyta</taxon>
        <taxon>Tracheophyta</taxon>
        <taxon>Spermatophyta</taxon>
        <taxon>Magnoliopsida</taxon>
        <taxon>Liliopsida</taxon>
        <taxon>Poales</taxon>
        <taxon>Poaceae</taxon>
        <taxon>BOP clade</taxon>
        <taxon>Pooideae</taxon>
        <taxon>Triticodae</taxon>
        <taxon>Triticeae</taxon>
        <taxon>Triticinae</taxon>
        <taxon>Aegilops</taxon>
    </lineage>
</organism>
<dbReference type="Pfam" id="PF23598">
    <property type="entry name" value="LRR_14"/>
    <property type="match status" value="1"/>
</dbReference>
<proteinExistence type="predicted"/>
<evidence type="ECO:0000256" key="1">
    <source>
        <dbReference type="ARBA" id="ARBA00022737"/>
    </source>
</evidence>